<evidence type="ECO:0000259" key="3">
    <source>
        <dbReference type="Pfam" id="PF23357"/>
    </source>
</evidence>
<dbReference type="InterPro" id="IPR019863">
    <property type="entry name" value="Motility-assoc_ABC-rel_GldG"/>
</dbReference>
<dbReference type="AlphaFoldDB" id="A0A1W2G6Q0"/>
<proteinExistence type="predicted"/>
<feature type="domain" description="DUF7088" evidence="3">
    <location>
        <begin position="38"/>
        <end position="148"/>
    </location>
</feature>
<dbReference type="OrthoDB" id="9777219at2"/>
<keyword evidence="1" id="KW-0812">Transmembrane</keyword>
<feature type="transmembrane region" description="Helical" evidence="1">
    <location>
        <begin position="532"/>
        <end position="552"/>
    </location>
</feature>
<accession>A0A1W2G6Q0</accession>
<keyword evidence="5" id="KW-1185">Reference proteome</keyword>
<reference evidence="4 5" key="1">
    <citation type="submission" date="2017-04" db="EMBL/GenBank/DDBJ databases">
        <authorList>
            <person name="Afonso C.L."/>
            <person name="Miller P.J."/>
            <person name="Scott M.A."/>
            <person name="Spackman E."/>
            <person name="Goraichik I."/>
            <person name="Dimitrov K.M."/>
            <person name="Suarez D.L."/>
            <person name="Swayne D.E."/>
        </authorList>
    </citation>
    <scope>NUCLEOTIDE SEQUENCE [LARGE SCALE GENOMIC DNA]</scope>
    <source>
        <strain evidence="4 5">DSM 26133</strain>
    </source>
</reference>
<evidence type="ECO:0000256" key="1">
    <source>
        <dbReference type="SAM" id="Phobius"/>
    </source>
</evidence>
<dbReference type="Pfam" id="PF23357">
    <property type="entry name" value="DUF7088"/>
    <property type="match status" value="1"/>
</dbReference>
<dbReference type="NCBIfam" id="TIGR03521">
    <property type="entry name" value="GldG"/>
    <property type="match status" value="1"/>
</dbReference>
<evidence type="ECO:0000313" key="4">
    <source>
        <dbReference type="EMBL" id="SMD32345.1"/>
    </source>
</evidence>
<gene>
    <name evidence="4" type="ORF">SAMN04488029_0690</name>
</gene>
<dbReference type="InterPro" id="IPR019196">
    <property type="entry name" value="ABC_transp_unknown"/>
</dbReference>
<protein>
    <submittedName>
        <fullName evidence="4">Gliding-associated putative ABC transporter substrate-binding component GldG</fullName>
    </submittedName>
</protein>
<keyword evidence="1" id="KW-1133">Transmembrane helix</keyword>
<dbReference type="SUPFAM" id="SSF52317">
    <property type="entry name" value="Class I glutamine amidotransferase-like"/>
    <property type="match status" value="1"/>
</dbReference>
<dbReference type="InterPro" id="IPR055396">
    <property type="entry name" value="DUF7088"/>
</dbReference>
<feature type="domain" description="ABC-type uncharacterised transport system" evidence="2">
    <location>
        <begin position="194"/>
        <end position="495"/>
    </location>
</feature>
<name>A0A1W2G6Q0_REIFA</name>
<evidence type="ECO:0000259" key="2">
    <source>
        <dbReference type="Pfam" id="PF09822"/>
    </source>
</evidence>
<organism evidence="4 5">
    <name type="scientific">Reichenbachiella faecimaris</name>
    <dbReference type="NCBI Taxonomy" id="692418"/>
    <lineage>
        <taxon>Bacteria</taxon>
        <taxon>Pseudomonadati</taxon>
        <taxon>Bacteroidota</taxon>
        <taxon>Cytophagia</taxon>
        <taxon>Cytophagales</taxon>
        <taxon>Reichenbachiellaceae</taxon>
        <taxon>Reichenbachiella</taxon>
    </lineage>
</organism>
<keyword evidence="1" id="KW-0472">Membrane</keyword>
<dbReference type="RefSeq" id="WP_084371007.1">
    <property type="nucleotide sequence ID" value="NZ_FWYF01000001.1"/>
</dbReference>
<dbReference type="STRING" id="692418.SAMN04488029_0690"/>
<dbReference type="Pfam" id="PF09822">
    <property type="entry name" value="ABC_transp_aux"/>
    <property type="match status" value="1"/>
</dbReference>
<sequence>MVNQKRIESLLRLGIGLLLIVILNQLAGIFAARLDLTEEKRYSVTPATRAMLDDLQETVYVEVFLEGEMPAGFKRLRKAIEETLSQFDYYADGLLKVNFIDPSAALNEKARNEYFRSLIERGLQPTNLSYKRDGNKTEKLIFPGAIVSYYGQEVPVTLLKGSQSATAEERLNQSIEGLEYELANAIRILANDRRKTVALIQGHGEPDSLNLAGLTNALLEKYDVFNVDLSTEDKDLSRYDAVIFPKPTAAFTSKEKYQIDQYIMNGGKSLFFVDALRVNMDSASGEGTFAFPYETGLDDLFFKYGVRVNRDYVQDIVCGEYPIVAGNMGDQAQIRMLPWPFFPMVNNFGNHPIVKNLDAISMKFVSTIDTVKAEGIEKIPLLKTSQYSMVNQAPVKVAFNELRKNLDPERFNHGSKNVAYLLKGEFTSIYKNRILPKGIDKSGFREVGMETSILICSDGDMIRNEFSLKDGTPMELGLSPYSQMKFANKDFVMNAVDYMLNEQGLIVSKNKSFAIRPLDKVKVANEKLKWQMINLVLPIVLLIIYGVLRAYWRRKKYASFK</sequence>
<dbReference type="Proteomes" id="UP000192472">
    <property type="component" value="Unassembled WGS sequence"/>
</dbReference>
<dbReference type="EMBL" id="FWYF01000001">
    <property type="protein sequence ID" value="SMD32345.1"/>
    <property type="molecule type" value="Genomic_DNA"/>
</dbReference>
<dbReference type="InterPro" id="IPR029062">
    <property type="entry name" value="Class_I_gatase-like"/>
</dbReference>
<evidence type="ECO:0000313" key="5">
    <source>
        <dbReference type="Proteomes" id="UP000192472"/>
    </source>
</evidence>